<keyword evidence="1" id="KW-0175">Coiled coil</keyword>
<organism evidence="4">
    <name type="scientific">uncultured Caudovirales phage</name>
    <dbReference type="NCBI Taxonomy" id="2100421"/>
    <lineage>
        <taxon>Viruses</taxon>
        <taxon>Duplodnaviria</taxon>
        <taxon>Heunggongvirae</taxon>
        <taxon>Uroviricota</taxon>
        <taxon>Caudoviricetes</taxon>
        <taxon>Peduoviridae</taxon>
        <taxon>Maltschvirus</taxon>
        <taxon>Maltschvirus maltsch</taxon>
    </lineage>
</organism>
<evidence type="ECO:0000256" key="2">
    <source>
        <dbReference type="SAM" id="MobiDB-lite"/>
    </source>
</evidence>
<feature type="compositionally biased region" description="Gly residues" evidence="2">
    <location>
        <begin position="806"/>
        <end position="816"/>
    </location>
</feature>
<name>A0A6J5NAK0_9CAUD</name>
<evidence type="ECO:0000256" key="1">
    <source>
        <dbReference type="SAM" id="Coils"/>
    </source>
</evidence>
<accession>A0A6J5NAK0</accession>
<keyword evidence="3" id="KW-0472">Membrane</keyword>
<keyword evidence="3" id="KW-0812">Transmembrane</keyword>
<reference evidence="4" key="1">
    <citation type="submission" date="2020-04" db="EMBL/GenBank/DDBJ databases">
        <authorList>
            <person name="Chiriac C."/>
            <person name="Salcher M."/>
            <person name="Ghai R."/>
            <person name="Kavagutti S V."/>
        </authorList>
    </citation>
    <scope>NUCLEOTIDE SEQUENCE</scope>
</reference>
<gene>
    <name evidence="4" type="ORF">UFOVP630_5</name>
</gene>
<protein>
    <submittedName>
        <fullName evidence="4">Uncharacterized protein</fullName>
    </submittedName>
</protein>
<proteinExistence type="predicted"/>
<keyword evidence="3" id="KW-1133">Transmembrane helix</keyword>
<feature type="transmembrane region" description="Helical" evidence="3">
    <location>
        <begin position="163"/>
        <end position="181"/>
    </location>
</feature>
<dbReference type="EMBL" id="LR796607">
    <property type="protein sequence ID" value="CAB4154063.1"/>
    <property type="molecule type" value="Genomic_DNA"/>
</dbReference>
<sequence length="872" mass="94158">MASKQEIQLKIDAAVDSADAAKSLGQLKKSLLEIQELQSQIGDTSSAEFAKLSEASAKASEKLASTRDAIGDIGDRARTMEGTAVERLTGSFGLLKESIMNLDFDKAKIGAEGLLNTFTPVVDGKLVTGLAGVKGAFGMLGDGVKSLGQTFMTVGKALLTNPIFLLAAAIIAIVAVVILIMDKLGILKKIMDALGWAIGLVVKAFEALTDWLGLTTNAQEDAAESAKKLGEEQRAQIDKTAKAQQDLLKLTEGMTADEIKMMEKKLGVRIKTNESSFDIEKRRLEATNRTLKTEIDALNAITEAGGELTEEQQKDLEQRKKDYEANSAAIVSQEQQKQKAILDINKKSSETLQAWKLKNITDDNKRAKEQLKLDEADALRKIDVEIINAKRLGQSTKDLEASKNEIKKYYTAQSTKIDETVQKQEADKAKANYDNYKSNIGKQLKALEDAEKAKVSKTDEGTAARVQAEIHALDAVEAFQKKNAKALGLSQNQLTIIYQENIDKRKKLQDDFDNSVLDAANKLRVTTAENKVLEAQDDFARFEAQKELLRAQADVELSDKAKTAEEKKKIEAQLAIDTKAIDDEITAKKQENKQKELDNAVVVSDTKLSKAQFELETEQLTTDAKIAKLNEVKDLEIQALNDQMNAELANTELTAAQKEQIEENYRQQRETAETATTEKIKALKQAELQATVDTAQKGMAAGQALADAVFAIKKRNLVKGSAEEMAAAKKQFQVNKAMQLGMAVIDGFKAITTSLAQSPIAIGPIPNPAGIASLAFAAITTAANIAKIAASKFEGGGTPTAPTPPGMGGGGAGGAEGSAATNFQPAQFFGLGQGQMTPGGPNGGMQRVYVTETDISSTQNKVKVIEDRATIR</sequence>
<evidence type="ECO:0000313" key="4">
    <source>
        <dbReference type="EMBL" id="CAB4154063.1"/>
    </source>
</evidence>
<feature type="coiled-coil region" evidence="1">
    <location>
        <begin position="281"/>
        <end position="326"/>
    </location>
</feature>
<feature type="coiled-coil region" evidence="1">
    <location>
        <begin position="525"/>
        <end position="552"/>
    </location>
</feature>
<feature type="coiled-coil region" evidence="1">
    <location>
        <begin position="641"/>
        <end position="678"/>
    </location>
</feature>
<evidence type="ECO:0000256" key="3">
    <source>
        <dbReference type="SAM" id="Phobius"/>
    </source>
</evidence>
<feature type="region of interest" description="Disordered" evidence="2">
    <location>
        <begin position="795"/>
        <end position="817"/>
    </location>
</feature>